<dbReference type="EMBL" id="CAJNOL010000803">
    <property type="protein sequence ID" value="CAF1203734.1"/>
    <property type="molecule type" value="Genomic_DNA"/>
</dbReference>
<dbReference type="AlphaFoldDB" id="A0A814W046"/>
<evidence type="ECO:0000313" key="6">
    <source>
        <dbReference type="EMBL" id="CAF1203734.1"/>
    </source>
</evidence>
<comment type="caution">
    <text evidence="5">The sequence shown here is derived from an EMBL/GenBank/DDBJ whole genome shotgun (WGS) entry which is preliminary data.</text>
</comment>
<keyword evidence="10" id="KW-1185">Reference proteome</keyword>
<dbReference type="Proteomes" id="UP000663836">
    <property type="component" value="Unassembled WGS sequence"/>
</dbReference>
<feature type="region of interest" description="Disordered" evidence="1">
    <location>
        <begin position="154"/>
        <end position="223"/>
    </location>
</feature>
<dbReference type="Proteomes" id="UP000663864">
    <property type="component" value="Unassembled WGS sequence"/>
</dbReference>
<evidence type="ECO:0000313" key="10">
    <source>
        <dbReference type="Proteomes" id="UP000663870"/>
    </source>
</evidence>
<dbReference type="EMBL" id="CAJNOH010000412">
    <property type="protein sequence ID" value="CAF1032233.1"/>
    <property type="molecule type" value="Genomic_DNA"/>
</dbReference>
<evidence type="ECO:0000256" key="2">
    <source>
        <dbReference type="SAM" id="Phobius"/>
    </source>
</evidence>
<organism evidence="5 10">
    <name type="scientific">Rotaria sordida</name>
    <dbReference type="NCBI Taxonomy" id="392033"/>
    <lineage>
        <taxon>Eukaryota</taxon>
        <taxon>Metazoa</taxon>
        <taxon>Spiralia</taxon>
        <taxon>Gnathifera</taxon>
        <taxon>Rotifera</taxon>
        <taxon>Eurotatoria</taxon>
        <taxon>Bdelloidea</taxon>
        <taxon>Philodinida</taxon>
        <taxon>Philodinidae</taxon>
        <taxon>Rotaria</taxon>
    </lineage>
</organism>
<dbReference type="Proteomes" id="UP000663854">
    <property type="component" value="Unassembled WGS sequence"/>
</dbReference>
<dbReference type="EMBL" id="CAJNOU010000453">
    <property type="protein sequence ID" value="CAF1001885.1"/>
    <property type="molecule type" value="Genomic_DNA"/>
</dbReference>
<dbReference type="EMBL" id="CAJNOL010000773">
    <property type="protein sequence ID" value="CAF1194739.1"/>
    <property type="molecule type" value="Genomic_DNA"/>
</dbReference>
<feature type="compositionally biased region" description="Pro residues" evidence="1">
    <location>
        <begin position="185"/>
        <end position="201"/>
    </location>
</feature>
<gene>
    <name evidence="9" type="ORF">FNK824_LOCUS10775</name>
    <name evidence="8" type="ORF">JBS370_LOCUS3213</name>
    <name evidence="5" type="ORF">JXQ802_LOCUS24083</name>
    <name evidence="6" type="ORF">JXQ802_LOCUS24569</name>
    <name evidence="4" type="ORF">PYM288_LOCUS16198</name>
    <name evidence="3" type="ORF">SEV965_LOCUS10829</name>
    <name evidence="7" type="ORF">ZHD862_LOCUS26728</name>
</gene>
<evidence type="ECO:0000313" key="9">
    <source>
        <dbReference type="EMBL" id="CAF3725875.1"/>
    </source>
</evidence>
<dbReference type="Proteomes" id="UP000663874">
    <property type="component" value="Unassembled WGS sequence"/>
</dbReference>
<sequence>MIDWLISLLIGSSFTFIMTFSLCFCFKRDRATYSVSSNNINLNPIKTTTTVTLAPLPLSYDPSIIPIESDYEKIIGSSGDGEIRINNDYRDSITSMEYGGYTKLTPIRSQQQSFDDDTQLYATVDKTRTVGKNEIRTTSNTTAAIAAALRQGSSPASTTASSSPPAVFSPSSYLTGYTMTSQIPPEHPPPPPPPPPLPPLLPQVYGSTTANNNNDSSRRPHYDEVITRESLQYRAQRLQMEEQQQIRENYYSSVNSERGTTTGSDLYAEIANGSASGTVHQNQQSYYYSRPSIGSGIGDDLSERYATVIEAVEQQPTTNRIYQDVDTMKLE</sequence>
<feature type="compositionally biased region" description="Polar residues" evidence="1">
    <location>
        <begin position="205"/>
        <end position="215"/>
    </location>
</feature>
<dbReference type="Proteomes" id="UP000663889">
    <property type="component" value="Unassembled WGS sequence"/>
</dbReference>
<dbReference type="Proteomes" id="UP000663870">
    <property type="component" value="Unassembled WGS sequence"/>
</dbReference>
<name>A0A814W046_9BILA</name>
<evidence type="ECO:0000313" key="8">
    <source>
        <dbReference type="EMBL" id="CAF3589356.1"/>
    </source>
</evidence>
<feature type="compositionally biased region" description="Polar residues" evidence="1">
    <location>
        <begin position="173"/>
        <end position="183"/>
    </location>
</feature>
<keyword evidence="2" id="KW-1133">Transmembrane helix</keyword>
<dbReference type="EMBL" id="CAJNOT010002035">
    <property type="protein sequence ID" value="CAF1277113.1"/>
    <property type="molecule type" value="Genomic_DNA"/>
</dbReference>
<evidence type="ECO:0000256" key="1">
    <source>
        <dbReference type="SAM" id="MobiDB-lite"/>
    </source>
</evidence>
<feature type="transmembrane region" description="Helical" evidence="2">
    <location>
        <begin position="6"/>
        <end position="26"/>
    </location>
</feature>
<reference evidence="5" key="1">
    <citation type="submission" date="2021-02" db="EMBL/GenBank/DDBJ databases">
        <authorList>
            <person name="Nowell W R."/>
        </authorList>
    </citation>
    <scope>NUCLEOTIDE SEQUENCE</scope>
</reference>
<evidence type="ECO:0000313" key="5">
    <source>
        <dbReference type="EMBL" id="CAF1194739.1"/>
    </source>
</evidence>
<dbReference type="EMBL" id="CAJOBE010001231">
    <property type="protein sequence ID" value="CAF3725875.1"/>
    <property type="molecule type" value="Genomic_DNA"/>
</dbReference>
<evidence type="ECO:0000313" key="4">
    <source>
        <dbReference type="EMBL" id="CAF1032233.1"/>
    </source>
</evidence>
<evidence type="ECO:0000313" key="3">
    <source>
        <dbReference type="EMBL" id="CAF1001885.1"/>
    </source>
</evidence>
<feature type="compositionally biased region" description="Low complexity" evidence="1">
    <location>
        <begin position="154"/>
        <end position="172"/>
    </location>
</feature>
<evidence type="ECO:0000313" key="7">
    <source>
        <dbReference type="EMBL" id="CAF1277113.1"/>
    </source>
</evidence>
<proteinExistence type="predicted"/>
<dbReference type="EMBL" id="CAJOBD010000135">
    <property type="protein sequence ID" value="CAF3589356.1"/>
    <property type="molecule type" value="Genomic_DNA"/>
</dbReference>
<protein>
    <submittedName>
        <fullName evidence="5">Uncharacterized protein</fullName>
    </submittedName>
</protein>
<accession>A0A814W046</accession>
<keyword evidence="2" id="KW-0472">Membrane</keyword>
<keyword evidence="2" id="KW-0812">Transmembrane</keyword>